<evidence type="ECO:0000313" key="3">
    <source>
        <dbReference type="EMBL" id="CAL4801042.1"/>
    </source>
</evidence>
<dbReference type="EMBL" id="CAMXCT030006001">
    <property type="protein sequence ID" value="CAL4801042.1"/>
    <property type="molecule type" value="Genomic_DNA"/>
</dbReference>
<dbReference type="EMBL" id="CAMXCT020006001">
    <property type="protein sequence ID" value="CAL1167105.1"/>
    <property type="molecule type" value="Genomic_DNA"/>
</dbReference>
<gene>
    <name evidence="1" type="ORF">C1SCF055_LOCUS38683</name>
</gene>
<keyword evidence="4" id="KW-1185">Reference proteome</keyword>
<dbReference type="EMBL" id="CAMXCT010006001">
    <property type="protein sequence ID" value="CAI4013730.1"/>
    <property type="molecule type" value="Genomic_DNA"/>
</dbReference>
<name>A0A9P1DP01_9DINO</name>
<dbReference type="SUPFAM" id="SSF51197">
    <property type="entry name" value="Clavaminate synthase-like"/>
    <property type="match status" value="1"/>
</dbReference>
<accession>A0A9P1DP01</accession>
<evidence type="ECO:0000313" key="4">
    <source>
        <dbReference type="Proteomes" id="UP001152797"/>
    </source>
</evidence>
<evidence type="ECO:0000313" key="2">
    <source>
        <dbReference type="EMBL" id="CAL1167105.1"/>
    </source>
</evidence>
<dbReference type="InterPro" id="IPR008775">
    <property type="entry name" value="Phytyl_CoA_dOase-like"/>
</dbReference>
<protein>
    <submittedName>
        <fullName evidence="3">Phytanoyl-CoA dioxygenase</fullName>
    </submittedName>
</protein>
<dbReference type="Gene3D" id="2.60.120.620">
    <property type="entry name" value="q2cbj1_9rhob like domain"/>
    <property type="match status" value="1"/>
</dbReference>
<dbReference type="OrthoDB" id="458241at2759"/>
<dbReference type="GO" id="GO:0051213">
    <property type="term" value="F:dioxygenase activity"/>
    <property type="evidence" value="ECO:0007669"/>
    <property type="project" value="UniProtKB-KW"/>
</dbReference>
<keyword evidence="3" id="KW-0560">Oxidoreductase</keyword>
<dbReference type="AlphaFoldDB" id="A0A9P1DP01"/>
<reference evidence="1" key="1">
    <citation type="submission" date="2022-10" db="EMBL/GenBank/DDBJ databases">
        <authorList>
            <person name="Chen Y."/>
            <person name="Dougan E. K."/>
            <person name="Chan C."/>
            <person name="Rhodes N."/>
            <person name="Thang M."/>
        </authorList>
    </citation>
    <scope>NUCLEOTIDE SEQUENCE</scope>
</reference>
<organism evidence="1">
    <name type="scientific">Cladocopium goreaui</name>
    <dbReference type="NCBI Taxonomy" id="2562237"/>
    <lineage>
        <taxon>Eukaryota</taxon>
        <taxon>Sar</taxon>
        <taxon>Alveolata</taxon>
        <taxon>Dinophyceae</taxon>
        <taxon>Suessiales</taxon>
        <taxon>Symbiodiniaceae</taxon>
        <taxon>Cladocopium</taxon>
    </lineage>
</organism>
<reference evidence="2" key="2">
    <citation type="submission" date="2024-04" db="EMBL/GenBank/DDBJ databases">
        <authorList>
            <person name="Chen Y."/>
            <person name="Shah S."/>
            <person name="Dougan E. K."/>
            <person name="Thang M."/>
            <person name="Chan C."/>
        </authorList>
    </citation>
    <scope>NUCLEOTIDE SEQUENCE [LARGE SCALE GENOMIC DNA]</scope>
</reference>
<evidence type="ECO:0000313" key="1">
    <source>
        <dbReference type="EMBL" id="CAI4013730.1"/>
    </source>
</evidence>
<keyword evidence="3" id="KW-0223">Dioxygenase</keyword>
<proteinExistence type="predicted"/>
<dbReference type="Pfam" id="PF05721">
    <property type="entry name" value="PhyH"/>
    <property type="match status" value="1"/>
</dbReference>
<comment type="caution">
    <text evidence="1">The sequence shown here is derived from an EMBL/GenBank/DDBJ whole genome shotgun (WGS) entry which is preliminary data.</text>
</comment>
<sequence length="346" mass="39746">MRLVRQVGKTYFARAEIYEAFTLTDRHRDEFFRDGAALLKGVLKPEVVKKLHEQLLPIPEWDSEKRLNLWMQHDEILDFYLFGPLGDIARQVFQSPQAVTSLLPPTAQLQRDFISTRSHNSTNGWHIDRTECQIGDQPSKFLSTALARLSVPLIAEGRVRSTQVINQSKYAAAMSEAREEYFAGKSMYRREGRFERLFLWDPNINVPVLPGLNLNEDMIMETWMEPGDVVLFNTCLWHRSPPWVGPGLELGLHPTFAPSNHISHDPPMWSDTKASWCLTDELAGKTIGEGNSSCFPYAYPEDKRPKVGSTLTLKRRPIGLPRHLAFSWVSVQARDMLRKLYFLYRG</sequence>
<dbReference type="Proteomes" id="UP001152797">
    <property type="component" value="Unassembled WGS sequence"/>
</dbReference>